<dbReference type="EMBL" id="CP132942">
    <property type="protein sequence ID" value="XCB32295.1"/>
    <property type="molecule type" value="Genomic_DNA"/>
</dbReference>
<evidence type="ECO:0000259" key="1">
    <source>
        <dbReference type="PROSITE" id="PS51736"/>
    </source>
</evidence>
<dbReference type="Pfam" id="PF00239">
    <property type="entry name" value="Resolvase"/>
    <property type="match status" value="1"/>
</dbReference>
<name>A0AAU7ZN10_9BACT</name>
<sequence>MSNLLLTMLGAVAQFERELIKKRQREVIALAKAKGNVYQRRMPSLTKEKMALLRSRVKAGEGKTTLAKEFGISRASVDNYIAGEKC</sequence>
<dbReference type="InterPro" id="IPR006119">
    <property type="entry name" value="Resolv_N"/>
</dbReference>
<gene>
    <name evidence="2" type="ORF">RBB77_17890</name>
</gene>
<dbReference type="KEGG" id="tpsc:RBB77_17890"/>
<dbReference type="GO" id="GO:0003677">
    <property type="term" value="F:DNA binding"/>
    <property type="evidence" value="ECO:0007669"/>
    <property type="project" value="InterPro"/>
</dbReference>
<dbReference type="PROSITE" id="PS51736">
    <property type="entry name" value="RECOMBINASES_3"/>
    <property type="match status" value="1"/>
</dbReference>
<dbReference type="InterPro" id="IPR006120">
    <property type="entry name" value="Resolvase_HTH_dom"/>
</dbReference>
<protein>
    <submittedName>
        <fullName evidence="2">Recombinase family protein</fullName>
    </submittedName>
</protein>
<dbReference type="Gene3D" id="1.10.10.60">
    <property type="entry name" value="Homeodomain-like"/>
    <property type="match status" value="1"/>
</dbReference>
<feature type="domain" description="Resolvase/invertase-type recombinase catalytic" evidence="1">
    <location>
        <begin position="1"/>
        <end position="35"/>
    </location>
</feature>
<dbReference type="AlphaFoldDB" id="A0AAU7ZN10"/>
<reference evidence="2" key="1">
    <citation type="submission" date="2023-08" db="EMBL/GenBank/DDBJ databases">
        <authorList>
            <person name="Messyasz A."/>
            <person name="Mannisto M.K."/>
            <person name="Kerkhof L.J."/>
            <person name="Haggblom M."/>
        </authorList>
    </citation>
    <scope>NUCLEOTIDE SEQUENCE</scope>
    <source>
        <strain evidence="2">X5P6</strain>
    </source>
</reference>
<dbReference type="InterPro" id="IPR036162">
    <property type="entry name" value="Resolvase-like_N_sf"/>
</dbReference>
<organism evidence="2">
    <name type="scientific">Tunturiibacter psychrotolerans</name>
    <dbReference type="NCBI Taxonomy" id="3069686"/>
    <lineage>
        <taxon>Bacteria</taxon>
        <taxon>Pseudomonadati</taxon>
        <taxon>Acidobacteriota</taxon>
        <taxon>Terriglobia</taxon>
        <taxon>Terriglobales</taxon>
        <taxon>Acidobacteriaceae</taxon>
        <taxon>Tunturiibacter</taxon>
    </lineage>
</organism>
<dbReference type="GO" id="GO:0000150">
    <property type="term" value="F:DNA strand exchange activity"/>
    <property type="evidence" value="ECO:0007669"/>
    <property type="project" value="InterPro"/>
</dbReference>
<dbReference type="Pfam" id="PF02796">
    <property type="entry name" value="HTH_7"/>
    <property type="match status" value="1"/>
</dbReference>
<evidence type="ECO:0000313" key="2">
    <source>
        <dbReference type="EMBL" id="XCB32295.1"/>
    </source>
</evidence>
<accession>A0AAU7ZN10</accession>
<reference evidence="2" key="2">
    <citation type="journal article" date="2024" name="Environ. Microbiol.">
        <title>Genome analysis and description of Tunturibacter gen. nov. expands the diversity of Terriglobia in tundra soils.</title>
        <authorList>
            <person name="Messyasz A."/>
            <person name="Mannisto M.K."/>
            <person name="Kerkhof L.J."/>
            <person name="Haggblom M.M."/>
        </authorList>
    </citation>
    <scope>NUCLEOTIDE SEQUENCE</scope>
    <source>
        <strain evidence="2">X5P6</strain>
    </source>
</reference>
<dbReference type="SUPFAM" id="SSF53041">
    <property type="entry name" value="Resolvase-like"/>
    <property type="match status" value="1"/>
</dbReference>
<dbReference type="RefSeq" id="WP_353063135.1">
    <property type="nucleotide sequence ID" value="NZ_CP132942.1"/>
</dbReference>
<proteinExistence type="predicted"/>